<keyword evidence="3" id="KW-1185">Reference proteome</keyword>
<dbReference type="Proteomes" id="UP000727407">
    <property type="component" value="Unassembled WGS sequence"/>
</dbReference>
<evidence type="ECO:0000256" key="1">
    <source>
        <dbReference type="SAM" id="MobiDB-lite"/>
    </source>
</evidence>
<evidence type="ECO:0000313" key="2">
    <source>
        <dbReference type="EMBL" id="KAF5890105.1"/>
    </source>
</evidence>
<dbReference type="Pfam" id="PF15504">
    <property type="entry name" value="DUF4647"/>
    <property type="match status" value="1"/>
</dbReference>
<organism evidence="2 3">
    <name type="scientific">Clarias magur</name>
    <name type="common">Asian catfish</name>
    <name type="synonym">Macropteronotus magur</name>
    <dbReference type="NCBI Taxonomy" id="1594786"/>
    <lineage>
        <taxon>Eukaryota</taxon>
        <taxon>Metazoa</taxon>
        <taxon>Chordata</taxon>
        <taxon>Craniata</taxon>
        <taxon>Vertebrata</taxon>
        <taxon>Euteleostomi</taxon>
        <taxon>Actinopterygii</taxon>
        <taxon>Neopterygii</taxon>
        <taxon>Teleostei</taxon>
        <taxon>Ostariophysi</taxon>
        <taxon>Siluriformes</taxon>
        <taxon>Clariidae</taxon>
        <taxon>Clarias</taxon>
    </lineage>
</organism>
<dbReference type="OrthoDB" id="10033658at2759"/>
<accession>A0A8J4U3D3</accession>
<dbReference type="AlphaFoldDB" id="A0A8J4U3D3"/>
<proteinExistence type="predicted"/>
<evidence type="ECO:0000313" key="3">
    <source>
        <dbReference type="Proteomes" id="UP000727407"/>
    </source>
</evidence>
<dbReference type="InterPro" id="IPR029134">
    <property type="entry name" value="DUF4647"/>
</dbReference>
<feature type="region of interest" description="Disordered" evidence="1">
    <location>
        <begin position="207"/>
        <end position="232"/>
    </location>
</feature>
<name>A0A8J4U3D3_CLAMG</name>
<dbReference type="EMBL" id="QNUK01000726">
    <property type="protein sequence ID" value="KAF5890105.1"/>
    <property type="molecule type" value="Genomic_DNA"/>
</dbReference>
<sequence length="441" mass="48616">MRSLGGEERLDEVHCLWALCPHPCCWEAERRISEGVYRRAIRATTKHSANAEESLPSLTVVDVSEWAGTRTASSYRTDLSTIPSRCVRPWKETTPRFKISPFPQITSAAAKSLTGESGNRNKGVNAFHISPLIDMPWGPESLVLWVSNPHYIPQRHKSSKAPRCSVNELVCLPAAQTEDTPKSTRKGTTKTVRFQLTCSPLTVCPSQKVEPGTPGQLEVGTGGASAAVDESESDVLREPSAFLMKNRPVVYHSLRDKRVSRASQDQAASLYKLDSKTGVEDVDWGSLRGQTYLWKRHNVHPELLGPPGGARGAQVSVSSSPVFKVSSDRMLHSPQCTAPAAQRCVKRPLRSGRYTYPQLSHRRGTDSELDMTICSSSAVTNHRMLDTHESRERDEGSKGVVVPVNSGFYEQRSNHKLYAETHGGVKGHERTLMAVLTPAQV</sequence>
<comment type="caution">
    <text evidence="2">The sequence shown here is derived from an EMBL/GenBank/DDBJ whole genome shotgun (WGS) entry which is preliminary data.</text>
</comment>
<reference evidence="2" key="1">
    <citation type="submission" date="2020-07" db="EMBL/GenBank/DDBJ databases">
        <title>Clarias magur genome sequencing, assembly and annotation.</title>
        <authorList>
            <person name="Kushwaha B."/>
            <person name="Kumar R."/>
            <person name="Das P."/>
            <person name="Joshi C.G."/>
            <person name="Kumar D."/>
            <person name="Nagpure N.S."/>
            <person name="Pandey M."/>
            <person name="Agarwal S."/>
            <person name="Srivastava S."/>
            <person name="Singh M."/>
            <person name="Sahoo L."/>
            <person name="Jayasankar P."/>
            <person name="Meher P.K."/>
            <person name="Koringa P.G."/>
            <person name="Iquebal M.A."/>
            <person name="Das S.P."/>
            <person name="Bit A."/>
            <person name="Patnaik S."/>
            <person name="Patel N."/>
            <person name="Shah T.M."/>
            <person name="Hinsu A."/>
            <person name="Jena J.K."/>
        </authorList>
    </citation>
    <scope>NUCLEOTIDE SEQUENCE</scope>
    <source>
        <strain evidence="2">CIFAMagur01</strain>
        <tissue evidence="2">Testis</tissue>
    </source>
</reference>
<protein>
    <submittedName>
        <fullName evidence="2">Uncharacterized protein</fullName>
    </submittedName>
</protein>
<gene>
    <name evidence="2" type="ORF">DAT39_020191</name>
</gene>